<dbReference type="AlphaFoldDB" id="A0A5B8VE10"/>
<name>A0A5B8VE10_9BACT</name>
<evidence type="ECO:0000313" key="2">
    <source>
        <dbReference type="EMBL" id="QEC69562.1"/>
    </source>
</evidence>
<keyword evidence="1" id="KW-0732">Signal</keyword>
<dbReference type="Proteomes" id="UP000321533">
    <property type="component" value="Chromosome"/>
</dbReference>
<dbReference type="EMBL" id="CP042435">
    <property type="protein sequence ID" value="QEC69562.1"/>
    <property type="molecule type" value="Genomic_DNA"/>
</dbReference>
<dbReference type="SUPFAM" id="SSF54427">
    <property type="entry name" value="NTF2-like"/>
    <property type="match status" value="1"/>
</dbReference>
<protein>
    <submittedName>
        <fullName evidence="2">Nuclear transport factor 2 family protein</fullName>
    </submittedName>
</protein>
<proteinExistence type="predicted"/>
<accession>A0A5B8VE10</accession>
<feature type="signal peptide" evidence="1">
    <location>
        <begin position="1"/>
        <end position="20"/>
    </location>
</feature>
<evidence type="ECO:0000313" key="3">
    <source>
        <dbReference type="Proteomes" id="UP000321533"/>
    </source>
</evidence>
<keyword evidence="3" id="KW-1185">Reference proteome</keyword>
<organism evidence="2 3">
    <name type="scientific">Panacibacter ginsenosidivorans</name>
    <dbReference type="NCBI Taxonomy" id="1813871"/>
    <lineage>
        <taxon>Bacteria</taxon>
        <taxon>Pseudomonadati</taxon>
        <taxon>Bacteroidota</taxon>
        <taxon>Chitinophagia</taxon>
        <taxon>Chitinophagales</taxon>
        <taxon>Chitinophagaceae</taxon>
        <taxon>Panacibacter</taxon>
    </lineage>
</organism>
<dbReference type="Gene3D" id="3.10.450.50">
    <property type="match status" value="1"/>
</dbReference>
<gene>
    <name evidence="2" type="ORF">FRZ67_20480</name>
</gene>
<dbReference type="KEGG" id="pgin:FRZ67_20480"/>
<dbReference type="InterPro" id="IPR039437">
    <property type="entry name" value="FrzH/put_lumazine-bd"/>
</dbReference>
<dbReference type="InterPro" id="IPR032710">
    <property type="entry name" value="NTF2-like_dom_sf"/>
</dbReference>
<dbReference type="Pfam" id="PF12893">
    <property type="entry name" value="Lumazine_bd_2"/>
    <property type="match status" value="1"/>
</dbReference>
<feature type="chain" id="PRO_5022874041" evidence="1">
    <location>
        <begin position="21"/>
        <end position="150"/>
    </location>
</feature>
<reference evidence="2 3" key="1">
    <citation type="journal article" date="2016" name="Int. J. Syst. Evol. Microbiol.">
        <title>Panacibacter ginsenosidivorans gen. nov., sp. nov., with ginsenoside converting activity isolated from soil of a ginseng field.</title>
        <authorList>
            <person name="Siddiqi M.Z."/>
            <person name="Muhammad Shafi S."/>
            <person name="Choi K.D."/>
            <person name="Im W.T."/>
        </authorList>
    </citation>
    <scope>NUCLEOTIDE SEQUENCE [LARGE SCALE GENOMIC DNA]</scope>
    <source>
        <strain evidence="2 3">Gsoil1550</strain>
    </source>
</reference>
<dbReference type="RefSeq" id="WP_147192438.1">
    <property type="nucleotide sequence ID" value="NZ_CP042435.1"/>
</dbReference>
<evidence type="ECO:0000256" key="1">
    <source>
        <dbReference type="SAM" id="SignalP"/>
    </source>
</evidence>
<sequence length="150" mass="16928">MRKISLLALVTCCFSYTVNAQTAEDSVKAVINRLFDAMRNADSKSLTDCFADSAILQSVSNRNDTVKISTDAVKEFADFIATVKKGDADERITFDVIRIDGALAIAWTPYKFYYKGNFSHCGADSYQLVRINGLWKIQYLIDTRRRDNCN</sequence>
<dbReference type="OrthoDB" id="117186at2"/>